<dbReference type="HOGENOM" id="CLU_000445_30_1_9"/>
<sequence>MRILIVEDEIRLAEALGQIMSEHKYAVDMVHDGADGLDYALSGLYDVIVLDVMLPKRSGFEVVRELRAKKVATPVLLLTARDEITDKVIGLDCGADDYMTKPFSPEELLARIRALARRQGEVVLEELSFADLTLNLSTRCLCSGSKSVHLGFKEFEVLKILMSNPKIVVPKEDLITKVWGMESNAEDNNVEAYISFLRKKFFFLGSKAGIGTVRKVGYRLEAEEI</sequence>
<evidence type="ECO:0000256" key="4">
    <source>
        <dbReference type="ARBA" id="ARBA00023015"/>
    </source>
</evidence>
<keyword evidence="6" id="KW-0804">Transcription</keyword>
<dbReference type="InterPro" id="IPR036388">
    <property type="entry name" value="WH-like_DNA-bd_sf"/>
</dbReference>
<dbReference type="PROSITE" id="PS50110">
    <property type="entry name" value="RESPONSE_REGULATORY"/>
    <property type="match status" value="1"/>
</dbReference>
<evidence type="ECO:0000259" key="11">
    <source>
        <dbReference type="PROSITE" id="PS51755"/>
    </source>
</evidence>
<dbReference type="InterPro" id="IPR039420">
    <property type="entry name" value="WalR-like"/>
</dbReference>
<evidence type="ECO:0000313" key="12">
    <source>
        <dbReference type="EMBL" id="AEG59741.1"/>
    </source>
</evidence>
<dbReference type="SMART" id="SM00862">
    <property type="entry name" value="Trans_reg_C"/>
    <property type="match status" value="1"/>
</dbReference>
<dbReference type="GO" id="GO:0000156">
    <property type="term" value="F:phosphorelay response regulator activity"/>
    <property type="evidence" value="ECO:0007669"/>
    <property type="project" value="TreeGrafter"/>
</dbReference>
<dbReference type="InterPro" id="IPR001789">
    <property type="entry name" value="Sig_transdc_resp-reg_receiver"/>
</dbReference>
<dbReference type="PANTHER" id="PTHR48111:SF22">
    <property type="entry name" value="REGULATOR OF RPOS"/>
    <property type="match status" value="1"/>
</dbReference>
<dbReference type="RefSeq" id="WP_013841510.1">
    <property type="nucleotide sequence ID" value="NC_015589.1"/>
</dbReference>
<comment type="function">
    <text evidence="7">May play the central regulatory role in sporulation. It may be an element of the effector pathway responsible for the activation of sporulation genes in response to nutritional stress. Spo0A may act in concert with spo0H (a sigma factor) to control the expression of some genes that are critical to the sporulation process.</text>
</comment>
<dbReference type="EMBL" id="CP002780">
    <property type="protein sequence ID" value="AEG59741.1"/>
    <property type="molecule type" value="Genomic_DNA"/>
</dbReference>
<gene>
    <name evidence="12" type="ordered locus">Desru_1475</name>
</gene>
<reference evidence="12 13" key="2">
    <citation type="journal article" date="2012" name="Stand. Genomic Sci.">
        <title>Complete genome sequence of the sulfate-reducing firmicute Desulfotomaculum ruminis type strain (DL(T)).</title>
        <authorList>
            <person name="Spring S."/>
            <person name="Visser M."/>
            <person name="Lu M."/>
            <person name="Copeland A."/>
            <person name="Lapidus A."/>
            <person name="Lucas S."/>
            <person name="Cheng J.F."/>
            <person name="Han C."/>
            <person name="Tapia R."/>
            <person name="Goodwin L.A."/>
            <person name="Pitluck S."/>
            <person name="Ivanova N."/>
            <person name="Land M."/>
            <person name="Hauser L."/>
            <person name="Larimer F."/>
            <person name="Rohde M."/>
            <person name="Goker M."/>
            <person name="Detter J.C."/>
            <person name="Kyrpides N.C."/>
            <person name="Woyke T."/>
            <person name="Schaap P.J."/>
            <person name="Plugge C.M."/>
            <person name="Muyzer G."/>
            <person name="Kuever J."/>
            <person name="Pereira I.A."/>
            <person name="Parshina S.N."/>
            <person name="Bernier-Latmani R."/>
            <person name="Stams A.J."/>
            <person name="Klenk H.P."/>
        </authorList>
    </citation>
    <scope>NUCLEOTIDE SEQUENCE [LARGE SCALE GENOMIC DNA]</scope>
    <source>
        <strain evidence="13">ATCC 23193 / DSM 2154 / NCIB 8452 / DL</strain>
    </source>
</reference>
<evidence type="ECO:0000256" key="1">
    <source>
        <dbReference type="ARBA" id="ARBA00018672"/>
    </source>
</evidence>
<dbReference type="KEGG" id="dru:Desru_1475"/>
<evidence type="ECO:0000256" key="2">
    <source>
        <dbReference type="ARBA" id="ARBA00022553"/>
    </source>
</evidence>
<feature type="domain" description="Response regulatory" evidence="10">
    <location>
        <begin position="2"/>
        <end position="116"/>
    </location>
</feature>
<dbReference type="eggNOG" id="COG0745">
    <property type="taxonomic scope" value="Bacteria"/>
</dbReference>
<evidence type="ECO:0000256" key="5">
    <source>
        <dbReference type="ARBA" id="ARBA00023125"/>
    </source>
</evidence>
<feature type="modified residue" description="4-aspartylphosphate" evidence="8">
    <location>
        <position position="51"/>
    </location>
</feature>
<dbReference type="InterPro" id="IPR011006">
    <property type="entry name" value="CheY-like_superfamily"/>
</dbReference>
<dbReference type="AlphaFoldDB" id="F6DR22"/>
<keyword evidence="5 9" id="KW-0238">DNA-binding</keyword>
<dbReference type="Proteomes" id="UP000009234">
    <property type="component" value="Chromosome"/>
</dbReference>
<dbReference type="CDD" id="cd00383">
    <property type="entry name" value="trans_reg_C"/>
    <property type="match status" value="1"/>
</dbReference>
<reference evidence="13" key="1">
    <citation type="submission" date="2011-05" db="EMBL/GenBank/DDBJ databases">
        <title>Complete sequence of Desulfotomaculum ruminis DSM 2154.</title>
        <authorList>
            <person name="Lucas S."/>
            <person name="Copeland A."/>
            <person name="Lapidus A."/>
            <person name="Cheng J.-F."/>
            <person name="Goodwin L."/>
            <person name="Pitluck S."/>
            <person name="Lu M."/>
            <person name="Detter J.C."/>
            <person name="Han C."/>
            <person name="Tapia R."/>
            <person name="Land M."/>
            <person name="Hauser L."/>
            <person name="Kyrpides N."/>
            <person name="Ivanova N."/>
            <person name="Mikhailova N."/>
            <person name="Pagani I."/>
            <person name="Stams A.J.M."/>
            <person name="Plugge C.M."/>
            <person name="Muyzer G."/>
            <person name="Kuever J."/>
            <person name="Parshina S.N."/>
            <person name="Ivanova A.E."/>
            <person name="Nazina T.N."/>
            <person name="Brambilla E."/>
            <person name="Spring S."/>
            <person name="Klenk H.-P."/>
            <person name="Woyke T."/>
        </authorList>
    </citation>
    <scope>NUCLEOTIDE SEQUENCE [LARGE SCALE GENOMIC DNA]</scope>
    <source>
        <strain evidence="13">ATCC 23193 / DSM 2154 / NCIB 8452 / DL</strain>
    </source>
</reference>
<dbReference type="SUPFAM" id="SSF52172">
    <property type="entry name" value="CheY-like"/>
    <property type="match status" value="1"/>
</dbReference>
<keyword evidence="4" id="KW-0805">Transcription regulation</keyword>
<dbReference type="PANTHER" id="PTHR48111">
    <property type="entry name" value="REGULATOR OF RPOS"/>
    <property type="match status" value="1"/>
</dbReference>
<name>F6DR22_DESRL</name>
<dbReference type="Gene3D" id="6.10.250.690">
    <property type="match status" value="1"/>
</dbReference>
<dbReference type="GO" id="GO:0032993">
    <property type="term" value="C:protein-DNA complex"/>
    <property type="evidence" value="ECO:0007669"/>
    <property type="project" value="TreeGrafter"/>
</dbReference>
<feature type="DNA-binding region" description="OmpR/PhoB-type" evidence="9">
    <location>
        <begin position="124"/>
        <end position="222"/>
    </location>
</feature>
<keyword evidence="3" id="KW-0902">Two-component regulatory system</keyword>
<dbReference type="CDD" id="cd17625">
    <property type="entry name" value="REC_OmpR_DrrD-like"/>
    <property type="match status" value="1"/>
</dbReference>
<dbReference type="FunFam" id="3.40.50.2300:FF:000002">
    <property type="entry name" value="DNA-binding response regulator PhoP"/>
    <property type="match status" value="1"/>
</dbReference>
<dbReference type="GO" id="GO:0005829">
    <property type="term" value="C:cytosol"/>
    <property type="evidence" value="ECO:0007669"/>
    <property type="project" value="TreeGrafter"/>
</dbReference>
<feature type="domain" description="OmpR/PhoB-type" evidence="11">
    <location>
        <begin position="124"/>
        <end position="222"/>
    </location>
</feature>
<evidence type="ECO:0000313" key="13">
    <source>
        <dbReference type="Proteomes" id="UP000009234"/>
    </source>
</evidence>
<dbReference type="PROSITE" id="PS51755">
    <property type="entry name" value="OMPR_PHOB"/>
    <property type="match status" value="1"/>
</dbReference>
<dbReference type="STRING" id="696281.Desru_1475"/>
<keyword evidence="2 8" id="KW-0597">Phosphoprotein</keyword>
<dbReference type="Gene3D" id="1.10.10.10">
    <property type="entry name" value="Winged helix-like DNA-binding domain superfamily/Winged helix DNA-binding domain"/>
    <property type="match status" value="1"/>
</dbReference>
<proteinExistence type="predicted"/>
<dbReference type="GO" id="GO:0000976">
    <property type="term" value="F:transcription cis-regulatory region binding"/>
    <property type="evidence" value="ECO:0007669"/>
    <property type="project" value="TreeGrafter"/>
</dbReference>
<dbReference type="Gene3D" id="3.40.50.2300">
    <property type="match status" value="1"/>
</dbReference>
<evidence type="ECO:0000256" key="7">
    <source>
        <dbReference type="ARBA" id="ARBA00024867"/>
    </source>
</evidence>
<dbReference type="GO" id="GO:0006355">
    <property type="term" value="P:regulation of DNA-templated transcription"/>
    <property type="evidence" value="ECO:0007669"/>
    <property type="project" value="InterPro"/>
</dbReference>
<dbReference type="Pfam" id="PF00072">
    <property type="entry name" value="Response_reg"/>
    <property type="match status" value="1"/>
</dbReference>
<protein>
    <recommendedName>
        <fullName evidence="1">Stage 0 sporulation protein A homolog</fullName>
    </recommendedName>
</protein>
<keyword evidence="13" id="KW-1185">Reference proteome</keyword>
<dbReference type="SUPFAM" id="SSF46894">
    <property type="entry name" value="C-terminal effector domain of the bipartite response regulators"/>
    <property type="match status" value="1"/>
</dbReference>
<dbReference type="Pfam" id="PF00486">
    <property type="entry name" value="Trans_reg_C"/>
    <property type="match status" value="1"/>
</dbReference>
<evidence type="ECO:0000259" key="10">
    <source>
        <dbReference type="PROSITE" id="PS50110"/>
    </source>
</evidence>
<evidence type="ECO:0000256" key="8">
    <source>
        <dbReference type="PROSITE-ProRule" id="PRU00169"/>
    </source>
</evidence>
<dbReference type="SMART" id="SM00448">
    <property type="entry name" value="REC"/>
    <property type="match status" value="1"/>
</dbReference>
<evidence type="ECO:0000256" key="3">
    <source>
        <dbReference type="ARBA" id="ARBA00023012"/>
    </source>
</evidence>
<evidence type="ECO:0000256" key="6">
    <source>
        <dbReference type="ARBA" id="ARBA00023163"/>
    </source>
</evidence>
<evidence type="ECO:0000256" key="9">
    <source>
        <dbReference type="PROSITE-ProRule" id="PRU01091"/>
    </source>
</evidence>
<accession>F6DR22</accession>
<dbReference type="InterPro" id="IPR001867">
    <property type="entry name" value="OmpR/PhoB-type_DNA-bd"/>
</dbReference>
<dbReference type="OrthoDB" id="9790454at2"/>
<dbReference type="InterPro" id="IPR016032">
    <property type="entry name" value="Sig_transdc_resp-reg_C-effctor"/>
</dbReference>
<organism evidence="12 13">
    <name type="scientific">Desulforamulus ruminis (strain ATCC 23193 / DSM 2154 / NCIMB 8452 / DL)</name>
    <name type="common">Desulfotomaculum ruminis</name>
    <dbReference type="NCBI Taxonomy" id="696281"/>
    <lineage>
        <taxon>Bacteria</taxon>
        <taxon>Bacillati</taxon>
        <taxon>Bacillota</taxon>
        <taxon>Clostridia</taxon>
        <taxon>Eubacteriales</taxon>
        <taxon>Peptococcaceae</taxon>
        <taxon>Desulforamulus</taxon>
    </lineage>
</organism>